<keyword evidence="10" id="KW-1185">Reference proteome</keyword>
<keyword evidence="5 7" id="KW-0472">Membrane</keyword>
<comment type="subcellular location">
    <subcellularLocation>
        <location evidence="1">Cell membrane</location>
        <topology evidence="1">Multi-pass membrane protein</topology>
    </subcellularLocation>
</comment>
<dbReference type="InterPro" id="IPR051791">
    <property type="entry name" value="Pra-immunoreactive"/>
</dbReference>
<evidence type="ECO:0000256" key="6">
    <source>
        <dbReference type="SAM" id="MobiDB-lite"/>
    </source>
</evidence>
<dbReference type="PANTHER" id="PTHR36115:SF6">
    <property type="entry name" value="PROLINE-RICH ANTIGEN HOMOLOG"/>
    <property type="match status" value="1"/>
</dbReference>
<evidence type="ECO:0000256" key="3">
    <source>
        <dbReference type="ARBA" id="ARBA00022692"/>
    </source>
</evidence>
<evidence type="ECO:0000259" key="8">
    <source>
        <dbReference type="Pfam" id="PF06271"/>
    </source>
</evidence>
<dbReference type="InterPro" id="IPR010432">
    <property type="entry name" value="RDD"/>
</dbReference>
<evidence type="ECO:0000313" key="9">
    <source>
        <dbReference type="EMBL" id="MUN54665.1"/>
    </source>
</evidence>
<proteinExistence type="predicted"/>
<keyword evidence="4 7" id="KW-1133">Transmembrane helix</keyword>
<keyword evidence="2" id="KW-1003">Cell membrane</keyword>
<reference evidence="9 10" key="1">
    <citation type="submission" date="2019-12" db="EMBL/GenBank/DDBJ databases">
        <authorList>
            <person name="Li J."/>
            <person name="Shi Y."/>
            <person name="Xu G."/>
            <person name="Xiao D."/>
            <person name="Ran X."/>
        </authorList>
    </citation>
    <scope>NUCLEOTIDE SEQUENCE [LARGE SCALE GENOMIC DNA]</scope>
    <source>
        <strain evidence="9 10">JCM 15915</strain>
    </source>
</reference>
<feature type="compositionally biased region" description="Low complexity" evidence="6">
    <location>
        <begin position="1"/>
        <end position="19"/>
    </location>
</feature>
<dbReference type="GO" id="GO:0005886">
    <property type="term" value="C:plasma membrane"/>
    <property type="evidence" value="ECO:0007669"/>
    <property type="project" value="UniProtKB-SubCell"/>
</dbReference>
<evidence type="ECO:0000313" key="10">
    <source>
        <dbReference type="Proteomes" id="UP000462152"/>
    </source>
</evidence>
<keyword evidence="3 7" id="KW-0812">Transmembrane</keyword>
<feature type="domain" description="RDD" evidence="8">
    <location>
        <begin position="47"/>
        <end position="136"/>
    </location>
</feature>
<protein>
    <submittedName>
        <fullName evidence="9">RDD family protein</fullName>
    </submittedName>
</protein>
<name>A0A7K1LHJ8_9MICC</name>
<evidence type="ECO:0000256" key="4">
    <source>
        <dbReference type="ARBA" id="ARBA00022989"/>
    </source>
</evidence>
<feature type="transmembrane region" description="Helical" evidence="7">
    <location>
        <begin position="51"/>
        <end position="71"/>
    </location>
</feature>
<dbReference type="EMBL" id="WOGT01000002">
    <property type="protein sequence ID" value="MUN54665.1"/>
    <property type="molecule type" value="Genomic_DNA"/>
</dbReference>
<accession>A0A7K1LHJ8</accession>
<feature type="region of interest" description="Disordered" evidence="6">
    <location>
        <begin position="1"/>
        <end position="37"/>
    </location>
</feature>
<dbReference type="AlphaFoldDB" id="A0A7K1LHJ8"/>
<evidence type="ECO:0000256" key="2">
    <source>
        <dbReference type="ARBA" id="ARBA00022475"/>
    </source>
</evidence>
<organism evidence="9 10">
    <name type="scientific">Rothia koreensis</name>
    <dbReference type="NCBI Taxonomy" id="592378"/>
    <lineage>
        <taxon>Bacteria</taxon>
        <taxon>Bacillati</taxon>
        <taxon>Actinomycetota</taxon>
        <taxon>Actinomycetes</taxon>
        <taxon>Micrococcales</taxon>
        <taxon>Micrococcaceae</taxon>
        <taxon>Rothia</taxon>
    </lineage>
</organism>
<evidence type="ECO:0000256" key="5">
    <source>
        <dbReference type="ARBA" id="ARBA00023136"/>
    </source>
</evidence>
<dbReference type="OrthoDB" id="5187110at2"/>
<dbReference type="RefSeq" id="WP_129315830.1">
    <property type="nucleotide sequence ID" value="NZ_JBFCQO010000001.1"/>
</dbReference>
<dbReference type="PIRSF" id="PIRSF021697">
    <property type="entry name" value="UCP021697"/>
    <property type="match status" value="1"/>
</dbReference>
<feature type="transmembrane region" description="Helical" evidence="7">
    <location>
        <begin position="83"/>
        <end position="105"/>
    </location>
</feature>
<comment type="caution">
    <text evidence="9">The sequence shown here is derived from an EMBL/GenBank/DDBJ whole genome shotgun (WGS) entry which is preliminary data.</text>
</comment>
<dbReference type="InterPro" id="IPR016795">
    <property type="entry name" value="UCP021697"/>
</dbReference>
<sequence>MASSRPPSESSGPQGQQSSNHASGERSEYPGQRFGRPERGRGSLATVPWRFLALVIDWLICLGISSVLFGSGDSLVHSLATSGIFWVYQGLLVGFMGHTLGHFLCGMQVQTVDGRPAGFGKGFIRGLLVTVIIPILVVDEDGRGLQDRAIGTILVRIR</sequence>
<gene>
    <name evidence="9" type="ORF">GMA10_05470</name>
</gene>
<evidence type="ECO:0000256" key="1">
    <source>
        <dbReference type="ARBA" id="ARBA00004651"/>
    </source>
</evidence>
<dbReference type="Pfam" id="PF06271">
    <property type="entry name" value="RDD"/>
    <property type="match status" value="1"/>
</dbReference>
<feature type="transmembrane region" description="Helical" evidence="7">
    <location>
        <begin position="117"/>
        <end position="138"/>
    </location>
</feature>
<evidence type="ECO:0000256" key="7">
    <source>
        <dbReference type="SAM" id="Phobius"/>
    </source>
</evidence>
<dbReference type="Proteomes" id="UP000462152">
    <property type="component" value="Unassembled WGS sequence"/>
</dbReference>
<dbReference type="PANTHER" id="PTHR36115">
    <property type="entry name" value="PROLINE-RICH ANTIGEN HOMOLOG-RELATED"/>
    <property type="match status" value="1"/>
</dbReference>